<keyword evidence="1" id="KW-0732">Signal</keyword>
<dbReference type="Pfam" id="PF16395">
    <property type="entry name" value="DUF5004"/>
    <property type="match status" value="1"/>
</dbReference>
<reference evidence="3" key="1">
    <citation type="journal article" date="2019" name="Int. J. Syst. Evol. Microbiol.">
        <title>The Global Catalogue of Microorganisms (GCM) 10K type strain sequencing project: providing services to taxonomists for standard genome sequencing and annotation.</title>
        <authorList>
            <consortium name="The Broad Institute Genomics Platform"/>
            <consortium name="The Broad Institute Genome Sequencing Center for Infectious Disease"/>
            <person name="Wu L."/>
            <person name="Ma J."/>
        </authorList>
    </citation>
    <scope>NUCLEOTIDE SEQUENCE [LARGE SCALE GENOMIC DNA]</scope>
    <source>
        <strain evidence="3">CCM 8681</strain>
    </source>
</reference>
<evidence type="ECO:0000313" key="3">
    <source>
        <dbReference type="Proteomes" id="UP000624701"/>
    </source>
</evidence>
<name>A0ABQ2BZW4_9FLAO</name>
<accession>A0ABQ2BZW4</accession>
<evidence type="ECO:0000256" key="1">
    <source>
        <dbReference type="SAM" id="SignalP"/>
    </source>
</evidence>
<feature type="chain" id="PRO_5045629434" description="Lipocalin-like domain-containing protein" evidence="1">
    <location>
        <begin position="31"/>
        <end position="257"/>
    </location>
</feature>
<feature type="signal peptide" evidence="1">
    <location>
        <begin position="1"/>
        <end position="30"/>
    </location>
</feature>
<comment type="caution">
    <text evidence="2">The sequence shown here is derived from an EMBL/GenBank/DDBJ whole genome shotgun (WGS) entry which is preliminary data.</text>
</comment>
<evidence type="ECO:0000313" key="2">
    <source>
        <dbReference type="EMBL" id="GGI57764.1"/>
    </source>
</evidence>
<dbReference type="Proteomes" id="UP000624701">
    <property type="component" value="Unassembled WGS sequence"/>
</dbReference>
<organism evidence="2 3">
    <name type="scientific">Winogradskyella haliclonae</name>
    <dbReference type="NCBI Taxonomy" id="2048558"/>
    <lineage>
        <taxon>Bacteria</taxon>
        <taxon>Pseudomonadati</taxon>
        <taxon>Bacteroidota</taxon>
        <taxon>Flavobacteriia</taxon>
        <taxon>Flavobacteriales</taxon>
        <taxon>Flavobacteriaceae</taxon>
        <taxon>Winogradskyella</taxon>
    </lineage>
</organism>
<dbReference type="EMBL" id="BMDQ01000003">
    <property type="protein sequence ID" value="GGI57764.1"/>
    <property type="molecule type" value="Genomic_DNA"/>
</dbReference>
<proteinExistence type="predicted"/>
<sequence length="257" mass="27989">MFVSLKPNSKSIMKKIIALFCVFLICSAFQCEDEPLEGEFISDEAAACQAATLETAEAALAFLGAGDDTFTEICNAYKAAIEAQILACGDEDGSLQAIIEQLGDCTMTTTPEADIVGTWLLTAWIGEEPIDLNNDGTENTNFLEEMDCYNNETLVFNSDNAGMTVSTSFADIEIFLEDGSDSEFDFTVDCILENESTDFTWTQSGSTITTTDVFGTFDWELDGNTLSTTIPDGFTVINTEDATVSTIQDLIFVYTKQ</sequence>
<evidence type="ECO:0008006" key="4">
    <source>
        <dbReference type="Google" id="ProtNLM"/>
    </source>
</evidence>
<keyword evidence="3" id="KW-1185">Reference proteome</keyword>
<dbReference type="InterPro" id="IPR032168">
    <property type="entry name" value="DUF5004"/>
</dbReference>
<gene>
    <name evidence="2" type="ORF">GCM10011444_20730</name>
</gene>
<protein>
    <recommendedName>
        <fullName evidence="4">Lipocalin-like domain-containing protein</fullName>
    </recommendedName>
</protein>